<dbReference type="Proteomes" id="UP000001542">
    <property type="component" value="Unassembled WGS sequence"/>
</dbReference>
<dbReference type="PROSITE" id="PS51294">
    <property type="entry name" value="HTH_MYB"/>
    <property type="match status" value="2"/>
</dbReference>
<reference evidence="8" key="1">
    <citation type="submission" date="2006-10" db="EMBL/GenBank/DDBJ databases">
        <authorList>
            <person name="Amadeo P."/>
            <person name="Zhao Q."/>
            <person name="Wortman J."/>
            <person name="Fraser-Liggett C."/>
            <person name="Carlton J."/>
        </authorList>
    </citation>
    <scope>NUCLEOTIDE SEQUENCE</scope>
    <source>
        <strain evidence="8">G3</strain>
    </source>
</reference>
<evidence type="ECO:0000259" key="7">
    <source>
        <dbReference type="PROSITE" id="PS51294"/>
    </source>
</evidence>
<dbReference type="RefSeq" id="XP_001302354.1">
    <property type="nucleotide sequence ID" value="XM_001302353.1"/>
</dbReference>
<dbReference type="GO" id="GO:0006355">
    <property type="term" value="P:regulation of DNA-templated transcription"/>
    <property type="evidence" value="ECO:0000318"/>
    <property type="project" value="GO_Central"/>
</dbReference>
<evidence type="ECO:0000313" key="9">
    <source>
        <dbReference type="Proteomes" id="UP000001542"/>
    </source>
</evidence>
<gene>
    <name evidence="8" type="ORF">TVAG_211740</name>
</gene>
<evidence type="ECO:0000259" key="6">
    <source>
        <dbReference type="PROSITE" id="PS51293"/>
    </source>
</evidence>
<dbReference type="PANTHER" id="PTHR46621">
    <property type="entry name" value="SNRNA-ACTIVATING PROTEIN COMPLEX SUBUNIT 4"/>
    <property type="match status" value="1"/>
</dbReference>
<dbReference type="InParanoid" id="A2G089"/>
<accession>A2G089</accession>
<dbReference type="GO" id="GO:0000981">
    <property type="term" value="F:DNA-binding transcription factor activity, RNA polymerase II-specific"/>
    <property type="evidence" value="ECO:0000318"/>
    <property type="project" value="GO_Central"/>
</dbReference>
<feature type="domain" description="Myb-like" evidence="5">
    <location>
        <begin position="57"/>
        <end position="107"/>
    </location>
</feature>
<dbReference type="SMART" id="SM00717">
    <property type="entry name" value="SANT"/>
    <property type="match status" value="2"/>
</dbReference>
<feature type="domain" description="SANT" evidence="6">
    <location>
        <begin position="8"/>
        <end position="59"/>
    </location>
</feature>
<feature type="domain" description="Myb-like" evidence="5">
    <location>
        <begin position="5"/>
        <end position="56"/>
    </location>
</feature>
<dbReference type="eggNOG" id="KOG0048">
    <property type="taxonomic scope" value="Eukaryota"/>
</dbReference>
<dbReference type="PROSITE" id="PS51293">
    <property type="entry name" value="SANT"/>
    <property type="match status" value="1"/>
</dbReference>
<feature type="domain" description="HTH myb-type" evidence="7">
    <location>
        <begin position="63"/>
        <end position="111"/>
    </location>
</feature>
<dbReference type="VEuPathDB" id="TrichDB:TVAGG3_0732120"/>
<dbReference type="InterPro" id="IPR017930">
    <property type="entry name" value="Myb_dom"/>
</dbReference>
<evidence type="ECO:0000256" key="4">
    <source>
        <dbReference type="ARBA" id="ARBA00023242"/>
    </source>
</evidence>
<dbReference type="AlphaFoldDB" id="A2G089"/>
<dbReference type="InterPro" id="IPR017884">
    <property type="entry name" value="SANT_dom"/>
</dbReference>
<dbReference type="InterPro" id="IPR001005">
    <property type="entry name" value="SANT/Myb"/>
</dbReference>
<dbReference type="Gene3D" id="1.10.10.60">
    <property type="entry name" value="Homeodomain-like"/>
    <property type="match status" value="2"/>
</dbReference>
<keyword evidence="1" id="KW-0805">Transcription regulation</keyword>
<dbReference type="STRING" id="5722.A2G089"/>
<evidence type="ECO:0000313" key="8">
    <source>
        <dbReference type="EMBL" id="EAX89424.1"/>
    </source>
</evidence>
<dbReference type="SMR" id="A2G089"/>
<feature type="domain" description="HTH myb-type" evidence="7">
    <location>
        <begin position="5"/>
        <end position="60"/>
    </location>
</feature>
<dbReference type="InterPro" id="IPR009057">
    <property type="entry name" value="Homeodomain-like_sf"/>
</dbReference>
<dbReference type="FunFam" id="1.10.10.60:FF:000016">
    <property type="entry name" value="Transcriptional activator Myb isoform A"/>
    <property type="match status" value="1"/>
</dbReference>
<dbReference type="PROSITE" id="PS50090">
    <property type="entry name" value="MYB_LIKE"/>
    <property type="match status" value="2"/>
</dbReference>
<dbReference type="EMBL" id="DS114201">
    <property type="protein sequence ID" value="EAX89424.1"/>
    <property type="molecule type" value="Genomic_DNA"/>
</dbReference>
<evidence type="ECO:0000256" key="3">
    <source>
        <dbReference type="ARBA" id="ARBA00023163"/>
    </source>
</evidence>
<keyword evidence="3" id="KW-0804">Transcription</keyword>
<dbReference type="SUPFAM" id="SSF46689">
    <property type="entry name" value="Homeodomain-like"/>
    <property type="match status" value="1"/>
</dbReference>
<name>A2G089_TRIV3</name>
<evidence type="ECO:0000259" key="5">
    <source>
        <dbReference type="PROSITE" id="PS50090"/>
    </source>
</evidence>
<protein>
    <submittedName>
        <fullName evidence="8">Myb-like DNA-binding domain containing protein</fullName>
    </submittedName>
</protein>
<dbReference type="GO" id="GO:0005634">
    <property type="term" value="C:nucleus"/>
    <property type="evidence" value="ECO:0000318"/>
    <property type="project" value="GO_Central"/>
</dbReference>
<dbReference type="CDD" id="cd00167">
    <property type="entry name" value="SANT"/>
    <property type="match status" value="2"/>
</dbReference>
<keyword evidence="2 8" id="KW-0238">DNA-binding</keyword>
<dbReference type="OrthoDB" id="2143914at2759"/>
<dbReference type="VEuPathDB" id="TrichDB:TVAG_211740"/>
<dbReference type="GO" id="GO:0000978">
    <property type="term" value="F:RNA polymerase II cis-regulatory region sequence-specific DNA binding"/>
    <property type="evidence" value="ECO:0000318"/>
    <property type="project" value="GO_Central"/>
</dbReference>
<evidence type="ECO:0000256" key="2">
    <source>
        <dbReference type="ARBA" id="ARBA00023125"/>
    </source>
</evidence>
<evidence type="ECO:0000256" key="1">
    <source>
        <dbReference type="ARBA" id="ARBA00023015"/>
    </source>
</evidence>
<proteinExistence type="predicted"/>
<dbReference type="KEGG" id="tva:4747094"/>
<organism evidence="8 9">
    <name type="scientific">Trichomonas vaginalis (strain ATCC PRA-98 / G3)</name>
    <dbReference type="NCBI Taxonomy" id="412133"/>
    <lineage>
        <taxon>Eukaryota</taxon>
        <taxon>Metamonada</taxon>
        <taxon>Parabasalia</taxon>
        <taxon>Trichomonadida</taxon>
        <taxon>Trichomonadidae</taxon>
        <taxon>Trichomonas</taxon>
    </lineage>
</organism>
<sequence length="167" mass="19612">MDFDDLNLSRTKFSAAEDELLRKTVQKYGAKKWNTIAQHLPGRTARQCRDRFQNYLSPDLTNGPWSHEEDLLLLEKVDEYGSCWSKINKFFDGRSPNNIKNRYNTHLAKSKYHSKKHLKKVAPSIKKEEENECDVIKFDAVVTAKLWEAFNSQDYFSNNLDLLFIFD</sequence>
<keyword evidence="4" id="KW-0539">Nucleus</keyword>
<dbReference type="PANTHER" id="PTHR46621:SF1">
    <property type="entry name" value="SNRNA-ACTIVATING PROTEIN COMPLEX SUBUNIT 4"/>
    <property type="match status" value="1"/>
</dbReference>
<dbReference type="Pfam" id="PF00249">
    <property type="entry name" value="Myb_DNA-binding"/>
    <property type="match status" value="2"/>
</dbReference>
<reference evidence="8" key="2">
    <citation type="journal article" date="2007" name="Science">
        <title>Draft genome sequence of the sexually transmitted pathogen Trichomonas vaginalis.</title>
        <authorList>
            <person name="Carlton J.M."/>
            <person name="Hirt R.P."/>
            <person name="Silva J.C."/>
            <person name="Delcher A.L."/>
            <person name="Schatz M."/>
            <person name="Zhao Q."/>
            <person name="Wortman J.R."/>
            <person name="Bidwell S.L."/>
            <person name="Alsmark U.C.M."/>
            <person name="Besteiro S."/>
            <person name="Sicheritz-Ponten T."/>
            <person name="Noel C.J."/>
            <person name="Dacks J.B."/>
            <person name="Foster P.G."/>
            <person name="Simillion C."/>
            <person name="Van de Peer Y."/>
            <person name="Miranda-Saavedra D."/>
            <person name="Barton G.J."/>
            <person name="Westrop G.D."/>
            <person name="Mueller S."/>
            <person name="Dessi D."/>
            <person name="Fiori P.L."/>
            <person name="Ren Q."/>
            <person name="Paulsen I."/>
            <person name="Zhang H."/>
            <person name="Bastida-Corcuera F.D."/>
            <person name="Simoes-Barbosa A."/>
            <person name="Brown M.T."/>
            <person name="Hayes R.D."/>
            <person name="Mukherjee M."/>
            <person name="Okumura C.Y."/>
            <person name="Schneider R."/>
            <person name="Smith A.J."/>
            <person name="Vanacova S."/>
            <person name="Villalvazo M."/>
            <person name="Haas B.J."/>
            <person name="Pertea M."/>
            <person name="Feldblyum T.V."/>
            <person name="Utterback T.R."/>
            <person name="Shu C.L."/>
            <person name="Osoegawa K."/>
            <person name="de Jong P.J."/>
            <person name="Hrdy I."/>
            <person name="Horvathova L."/>
            <person name="Zubacova Z."/>
            <person name="Dolezal P."/>
            <person name="Malik S.B."/>
            <person name="Logsdon J.M. Jr."/>
            <person name="Henze K."/>
            <person name="Gupta A."/>
            <person name="Wang C.C."/>
            <person name="Dunne R.L."/>
            <person name="Upcroft J.A."/>
            <person name="Upcroft P."/>
            <person name="White O."/>
            <person name="Salzberg S.L."/>
            <person name="Tang P."/>
            <person name="Chiu C.-H."/>
            <person name="Lee Y.-S."/>
            <person name="Embley T.M."/>
            <person name="Coombs G.H."/>
            <person name="Mottram J.C."/>
            <person name="Tachezy J."/>
            <person name="Fraser-Liggett C.M."/>
            <person name="Johnson P.J."/>
        </authorList>
    </citation>
    <scope>NUCLEOTIDE SEQUENCE [LARGE SCALE GENOMIC DNA]</scope>
    <source>
        <strain evidence="8">G3</strain>
    </source>
</reference>
<dbReference type="OMA" id="CKERFTQ"/>
<keyword evidence="9" id="KW-1185">Reference proteome</keyword>
<dbReference type="InterPro" id="IPR051575">
    <property type="entry name" value="Myb-like_DNA-bd"/>
</dbReference>